<name>A0A1M4XJ11_9BACT</name>
<dbReference type="EMBL" id="FQUM01000003">
    <property type="protein sequence ID" value="SHE93647.1"/>
    <property type="molecule type" value="Genomic_DNA"/>
</dbReference>
<dbReference type="OrthoDB" id="176168at2"/>
<dbReference type="GO" id="GO:0016787">
    <property type="term" value="F:hydrolase activity"/>
    <property type="evidence" value="ECO:0007669"/>
    <property type="project" value="InterPro"/>
</dbReference>
<feature type="chain" id="PRO_5012883518" description="3-keto-alpha-glucoside-1,2-lyase/3-keto-2-hydroxy-glucal hydratase domain-containing protein" evidence="1">
    <location>
        <begin position="22"/>
        <end position="247"/>
    </location>
</feature>
<dbReference type="Pfam" id="PF06439">
    <property type="entry name" value="3keto-disac_hyd"/>
    <property type="match status" value="1"/>
</dbReference>
<proteinExistence type="predicted"/>
<organism evidence="3 4">
    <name type="scientific">Mariniphaga anaerophila</name>
    <dbReference type="NCBI Taxonomy" id="1484053"/>
    <lineage>
        <taxon>Bacteria</taxon>
        <taxon>Pseudomonadati</taxon>
        <taxon>Bacteroidota</taxon>
        <taxon>Bacteroidia</taxon>
        <taxon>Marinilabiliales</taxon>
        <taxon>Prolixibacteraceae</taxon>
        <taxon>Mariniphaga</taxon>
    </lineage>
</organism>
<keyword evidence="1" id="KW-0732">Signal</keyword>
<dbReference type="AlphaFoldDB" id="A0A1M4XJ11"/>
<dbReference type="InterPro" id="IPR010496">
    <property type="entry name" value="AL/BT2_dom"/>
</dbReference>
<dbReference type="Gene3D" id="2.60.120.560">
    <property type="entry name" value="Exo-inulinase, domain 1"/>
    <property type="match status" value="1"/>
</dbReference>
<keyword evidence="4" id="KW-1185">Reference proteome</keyword>
<gene>
    <name evidence="3" type="ORF">SAMN05444274_10326</name>
</gene>
<evidence type="ECO:0000259" key="2">
    <source>
        <dbReference type="Pfam" id="PF06439"/>
    </source>
</evidence>
<dbReference type="STRING" id="1484053.SAMN05444274_10326"/>
<evidence type="ECO:0000313" key="4">
    <source>
        <dbReference type="Proteomes" id="UP000184164"/>
    </source>
</evidence>
<sequence length="247" mass="28039">MKQLILFFLTFLFCFSFQLHAQDSGEWPPESTEWYYPAPQKVKPGINGSAPSDAIVLFDGSDFSKWTSENGAPVEWKIVDGTLQVEPGTGGIITKEFFGDCQLHIEFRSPDPENYHGQNRGNSGIMLQRRYEVQVLDGDNNETYVNGMVGSIYKQSAPAVNAYTKNGEWQVYDIYYKAPRFGTNDQFESPAMITVVLNGILIQNNFILKGHTPYVGLPKYEPHGRLPLFLQDHGTKVAYRNIWIRNL</sequence>
<reference evidence="3 4" key="1">
    <citation type="submission" date="2016-11" db="EMBL/GenBank/DDBJ databases">
        <authorList>
            <person name="Jaros S."/>
            <person name="Januszkiewicz K."/>
            <person name="Wedrychowicz H."/>
        </authorList>
    </citation>
    <scope>NUCLEOTIDE SEQUENCE [LARGE SCALE GENOMIC DNA]</scope>
    <source>
        <strain evidence="3 4">DSM 26910</strain>
    </source>
</reference>
<feature type="domain" description="3-keto-alpha-glucoside-1,2-lyase/3-keto-2-hydroxy-glucal hydratase" evidence="2">
    <location>
        <begin position="54"/>
        <end position="245"/>
    </location>
</feature>
<protein>
    <recommendedName>
        <fullName evidence="2">3-keto-alpha-glucoside-1,2-lyase/3-keto-2-hydroxy-glucal hydratase domain-containing protein</fullName>
    </recommendedName>
</protein>
<evidence type="ECO:0000256" key="1">
    <source>
        <dbReference type="SAM" id="SignalP"/>
    </source>
</evidence>
<dbReference type="RefSeq" id="WP_072999964.1">
    <property type="nucleotide sequence ID" value="NZ_FQUM01000003.1"/>
</dbReference>
<dbReference type="Proteomes" id="UP000184164">
    <property type="component" value="Unassembled WGS sequence"/>
</dbReference>
<feature type="signal peptide" evidence="1">
    <location>
        <begin position="1"/>
        <end position="21"/>
    </location>
</feature>
<accession>A0A1M4XJ11</accession>
<evidence type="ECO:0000313" key="3">
    <source>
        <dbReference type="EMBL" id="SHE93647.1"/>
    </source>
</evidence>